<evidence type="ECO:0000256" key="2">
    <source>
        <dbReference type="ARBA" id="ARBA00022448"/>
    </source>
</evidence>
<proteinExistence type="predicted"/>
<sequence>MLPKFKRRLFLILEVWTIHDSFSKIFDFFIIILIVLNVIAVSLATVADFRQRYYVLFQNFEYFSIASFTIEYILRLWSCTIDEHYKHPFWGRIKYMLTPLALIDLIAVLPFFLPMMIPDMRAARLFRLIRFLRFFKLTRYMKSLNMIKSVLNNKKEELIMTLGMVIILLFFSGSLIYFLENEAQPEQFANIPLAMWWAVVTLTTVGYGDVYPITPWGRLLGAVLAITGIGIIALPAGIIASGFAEVIEERKAQKYEVTRFICPHCGKMINSNDLKNARHRIKKEEIIEEWD</sequence>
<dbReference type="PANTHER" id="PTHR11537:SF254">
    <property type="entry name" value="POTASSIUM VOLTAGE-GATED CHANNEL PROTEIN SHAB"/>
    <property type="match status" value="1"/>
</dbReference>
<feature type="transmembrane region" description="Helical" evidence="12">
    <location>
        <begin position="25"/>
        <end position="47"/>
    </location>
</feature>
<keyword evidence="7" id="KW-0630">Potassium</keyword>
<feature type="domain" description="Ion transport" evidence="13">
    <location>
        <begin position="24"/>
        <end position="250"/>
    </location>
</feature>
<evidence type="ECO:0000256" key="3">
    <source>
        <dbReference type="ARBA" id="ARBA00022538"/>
    </source>
</evidence>
<evidence type="ECO:0000256" key="11">
    <source>
        <dbReference type="ARBA" id="ARBA00023303"/>
    </source>
</evidence>
<accession>A0A5M3T569</accession>
<evidence type="ECO:0000259" key="13">
    <source>
        <dbReference type="Pfam" id="PF00520"/>
    </source>
</evidence>
<evidence type="ECO:0000256" key="6">
    <source>
        <dbReference type="ARBA" id="ARBA00022882"/>
    </source>
</evidence>
<dbReference type="InterPro" id="IPR005821">
    <property type="entry name" value="Ion_trans_dom"/>
</dbReference>
<dbReference type="InterPro" id="IPR028325">
    <property type="entry name" value="VG_K_chnl"/>
</dbReference>
<dbReference type="Gene3D" id="1.20.120.350">
    <property type="entry name" value="Voltage-gated potassium channels. Chain C"/>
    <property type="match status" value="1"/>
</dbReference>
<comment type="caution">
    <text evidence="14">The sequence shown here is derived from an EMBL/GenBank/DDBJ whole genome shotgun (WGS) entry which is preliminary data.</text>
</comment>
<keyword evidence="2" id="KW-0813">Transport</keyword>
<feature type="transmembrane region" description="Helical" evidence="12">
    <location>
        <begin position="220"/>
        <end position="244"/>
    </location>
</feature>
<feature type="transmembrane region" description="Helical" evidence="12">
    <location>
        <begin position="191"/>
        <end position="208"/>
    </location>
</feature>
<evidence type="ECO:0000256" key="9">
    <source>
        <dbReference type="ARBA" id="ARBA00023065"/>
    </source>
</evidence>
<comment type="subcellular location">
    <subcellularLocation>
        <location evidence="1">Membrane</location>
        <topology evidence="1">Multi-pass membrane protein</topology>
    </subcellularLocation>
</comment>
<evidence type="ECO:0000256" key="7">
    <source>
        <dbReference type="ARBA" id="ARBA00022958"/>
    </source>
</evidence>
<organism evidence="14 15">
    <name type="scientific">Limnospira platensis NIES-46</name>
    <dbReference type="NCBI Taxonomy" id="1236695"/>
    <lineage>
        <taxon>Bacteria</taxon>
        <taxon>Bacillati</taxon>
        <taxon>Cyanobacteriota</taxon>
        <taxon>Cyanophyceae</taxon>
        <taxon>Oscillatoriophycideae</taxon>
        <taxon>Oscillatoriales</taxon>
        <taxon>Sirenicapillariaceae</taxon>
        <taxon>Limnospira</taxon>
    </lineage>
</organism>
<evidence type="ECO:0000256" key="10">
    <source>
        <dbReference type="ARBA" id="ARBA00023136"/>
    </source>
</evidence>
<evidence type="ECO:0000256" key="8">
    <source>
        <dbReference type="ARBA" id="ARBA00022989"/>
    </source>
</evidence>
<keyword evidence="10 12" id="KW-0472">Membrane</keyword>
<reference evidence="14 15" key="1">
    <citation type="journal article" date="2019" name="J Genomics">
        <title>The Draft Genome of a Hydrogen-producing Cyanobacterium, Arthrospira platensis NIES-46.</title>
        <authorList>
            <person name="Suzuki S."/>
            <person name="Yamaguchi H."/>
            <person name="Kawachi M."/>
        </authorList>
    </citation>
    <scope>NUCLEOTIDE SEQUENCE [LARGE SCALE GENOMIC DNA]</scope>
    <source>
        <strain evidence="14 15">NIES-46</strain>
    </source>
</reference>
<keyword evidence="11 14" id="KW-0407">Ion channel</keyword>
<keyword evidence="8 12" id="KW-1133">Transmembrane helix</keyword>
<dbReference type="GO" id="GO:0034220">
    <property type="term" value="P:monoatomic ion transmembrane transport"/>
    <property type="evidence" value="ECO:0007669"/>
    <property type="project" value="UniProtKB-KW"/>
</dbReference>
<protein>
    <submittedName>
        <fullName evidence="14">Voltage-dependent potassium channel family protein</fullName>
    </submittedName>
</protein>
<dbReference type="PRINTS" id="PR00169">
    <property type="entry name" value="KCHANNEL"/>
</dbReference>
<keyword evidence="15" id="KW-1185">Reference proteome</keyword>
<dbReference type="PANTHER" id="PTHR11537">
    <property type="entry name" value="VOLTAGE-GATED POTASSIUM CHANNEL"/>
    <property type="match status" value="1"/>
</dbReference>
<name>A0A5M3T569_LIMPL</name>
<dbReference type="SUPFAM" id="SSF81324">
    <property type="entry name" value="Voltage-gated potassium channels"/>
    <property type="match status" value="1"/>
</dbReference>
<evidence type="ECO:0000313" key="14">
    <source>
        <dbReference type="EMBL" id="GCE93742.1"/>
    </source>
</evidence>
<gene>
    <name evidence="14" type="ORF">NIES46_17940</name>
</gene>
<keyword evidence="5" id="KW-0631">Potassium channel</keyword>
<dbReference type="EMBL" id="BIMW01000078">
    <property type="protein sequence ID" value="GCE93742.1"/>
    <property type="molecule type" value="Genomic_DNA"/>
</dbReference>
<dbReference type="GeneID" id="301682652"/>
<evidence type="ECO:0000256" key="5">
    <source>
        <dbReference type="ARBA" id="ARBA00022826"/>
    </source>
</evidence>
<feature type="transmembrane region" description="Helical" evidence="12">
    <location>
        <begin position="95"/>
        <end position="117"/>
    </location>
</feature>
<evidence type="ECO:0000313" key="15">
    <source>
        <dbReference type="Proteomes" id="UP000326169"/>
    </source>
</evidence>
<keyword evidence="3" id="KW-0633">Potassium transport</keyword>
<evidence type="ECO:0000256" key="12">
    <source>
        <dbReference type="SAM" id="Phobius"/>
    </source>
</evidence>
<dbReference type="RefSeq" id="WP_006618851.1">
    <property type="nucleotide sequence ID" value="NZ_BIMW01000078.1"/>
</dbReference>
<feature type="transmembrane region" description="Helical" evidence="12">
    <location>
        <begin position="158"/>
        <end position="179"/>
    </location>
</feature>
<evidence type="ECO:0000256" key="1">
    <source>
        <dbReference type="ARBA" id="ARBA00004141"/>
    </source>
</evidence>
<dbReference type="Proteomes" id="UP000326169">
    <property type="component" value="Unassembled WGS sequence"/>
</dbReference>
<keyword evidence="9" id="KW-0406">Ion transport</keyword>
<dbReference type="InterPro" id="IPR027359">
    <property type="entry name" value="Volt_channel_dom_sf"/>
</dbReference>
<evidence type="ECO:0000256" key="4">
    <source>
        <dbReference type="ARBA" id="ARBA00022692"/>
    </source>
</evidence>
<keyword evidence="6" id="KW-0851">Voltage-gated channel</keyword>
<dbReference type="Pfam" id="PF00520">
    <property type="entry name" value="Ion_trans"/>
    <property type="match status" value="1"/>
</dbReference>
<keyword evidence="4 12" id="KW-0812">Transmembrane</keyword>
<dbReference type="Gene3D" id="1.10.287.70">
    <property type="match status" value="1"/>
</dbReference>